<dbReference type="AlphaFoldDB" id="A0A249KAG7"/>
<dbReference type="InterPro" id="IPR011060">
    <property type="entry name" value="RibuloseP-bd_barrel"/>
</dbReference>
<dbReference type="Gene3D" id="3.20.20.70">
    <property type="entry name" value="Aldolase class I"/>
    <property type="match status" value="1"/>
</dbReference>
<keyword evidence="7" id="KW-1185">Reference proteome</keyword>
<evidence type="ECO:0000313" key="6">
    <source>
        <dbReference type="EMBL" id="ASY13800.1"/>
    </source>
</evidence>
<protein>
    <submittedName>
        <fullName evidence="6">Cyclase</fullName>
    </submittedName>
</protein>
<dbReference type="Proteomes" id="UP000217171">
    <property type="component" value="Chromosome"/>
</dbReference>
<name>A0A249KAG7_9ACTN</name>
<keyword evidence="3 5" id="KW-0368">Histidine biosynthesis</keyword>
<proteinExistence type="inferred from homology"/>
<gene>
    <name evidence="6" type="ORF">B1s21160_05755</name>
</gene>
<evidence type="ECO:0000256" key="2">
    <source>
        <dbReference type="ARBA" id="ARBA00022605"/>
    </source>
</evidence>
<dbReference type="Pfam" id="PF00977">
    <property type="entry name" value="His_biosynth"/>
    <property type="match status" value="1"/>
</dbReference>
<reference evidence="6 7" key="1">
    <citation type="submission" date="2016-07" db="EMBL/GenBank/DDBJ databases">
        <title>High microdiversification within the ubiquitous acI lineage of Actinobacteria.</title>
        <authorList>
            <person name="Neuenschwander S.M."/>
            <person name="Salcher M."/>
            <person name="Ghai R."/>
            <person name="Pernthaler J."/>
        </authorList>
    </citation>
    <scope>NUCLEOTIDE SEQUENCE [LARGE SCALE GENOMIC DNA]</scope>
    <source>
        <strain evidence="6">MMS-21-160</strain>
    </source>
</reference>
<evidence type="ECO:0000313" key="7">
    <source>
        <dbReference type="Proteomes" id="UP000217171"/>
    </source>
</evidence>
<evidence type="ECO:0000256" key="1">
    <source>
        <dbReference type="ARBA" id="ARBA00009667"/>
    </source>
</evidence>
<dbReference type="KEGG" id="nhi:B1s21160_05755"/>
<dbReference type="PANTHER" id="PTHR21235:SF2">
    <property type="entry name" value="IMIDAZOLE GLYCEROL PHOSPHATE SYNTHASE HISHF"/>
    <property type="match status" value="1"/>
</dbReference>
<dbReference type="GO" id="GO:0000105">
    <property type="term" value="P:L-histidine biosynthetic process"/>
    <property type="evidence" value="ECO:0007669"/>
    <property type="project" value="UniProtKB-KW"/>
</dbReference>
<comment type="pathway">
    <text evidence="4">Amino-acid biosynthesis.</text>
</comment>
<dbReference type="EMBL" id="CP016771">
    <property type="protein sequence ID" value="ASY13800.1"/>
    <property type="molecule type" value="Genomic_DNA"/>
</dbReference>
<dbReference type="GO" id="GO:0000107">
    <property type="term" value="F:imidazoleglycerol-phosphate synthase activity"/>
    <property type="evidence" value="ECO:0007669"/>
    <property type="project" value="TreeGrafter"/>
</dbReference>
<evidence type="ECO:0000256" key="4">
    <source>
        <dbReference type="ARBA" id="ARBA00029440"/>
    </source>
</evidence>
<evidence type="ECO:0000256" key="5">
    <source>
        <dbReference type="RuleBase" id="RU003657"/>
    </source>
</evidence>
<dbReference type="InterPro" id="IPR006062">
    <property type="entry name" value="His_biosynth"/>
</dbReference>
<sequence>MVQNLGCREILIQSFDNDGTGNGLDLKLLELIPDGLLTVPLIFAGGIGKSEHMLTGLSHPRIDAVCTANLLNFINHGLVNARKRLKLSNF</sequence>
<dbReference type="InterPro" id="IPR013785">
    <property type="entry name" value="Aldolase_TIM"/>
</dbReference>
<keyword evidence="2 5" id="KW-0028">Amino-acid biosynthesis</keyword>
<accession>A0A249KAG7</accession>
<organism evidence="6 7">
    <name type="scientific">Candidatus Nanopelagicus hibericus</name>
    <dbReference type="NCBI Taxonomy" id="1884915"/>
    <lineage>
        <taxon>Bacteria</taxon>
        <taxon>Bacillati</taxon>
        <taxon>Actinomycetota</taxon>
        <taxon>Actinomycetes</taxon>
        <taxon>Candidatus Nanopelagicales</taxon>
        <taxon>Candidatus Nanopelagicaceae</taxon>
        <taxon>Candidatus Nanopelagicus</taxon>
    </lineage>
</organism>
<dbReference type="PANTHER" id="PTHR21235">
    <property type="entry name" value="IMIDAZOLE GLYCEROL PHOSPHATE SYNTHASE SUBUNIT HISF/H IGP SYNTHASE SUBUNIT HISF/H"/>
    <property type="match status" value="1"/>
</dbReference>
<dbReference type="InterPro" id="IPR050064">
    <property type="entry name" value="IGPS_HisA/HisF"/>
</dbReference>
<comment type="similarity">
    <text evidence="1 5">Belongs to the HisA/HisF family.</text>
</comment>
<dbReference type="SUPFAM" id="SSF51366">
    <property type="entry name" value="Ribulose-phoshate binding barrel"/>
    <property type="match status" value="1"/>
</dbReference>
<evidence type="ECO:0000256" key="3">
    <source>
        <dbReference type="ARBA" id="ARBA00023102"/>
    </source>
</evidence>